<protein>
    <submittedName>
        <fullName evidence="2">Uncharacterized protein</fullName>
    </submittedName>
</protein>
<gene>
    <name evidence="2" type="ORF">B0F90DRAFT_1821856</name>
</gene>
<feature type="region of interest" description="Disordered" evidence="1">
    <location>
        <begin position="444"/>
        <end position="463"/>
    </location>
</feature>
<feature type="region of interest" description="Disordered" evidence="1">
    <location>
        <begin position="201"/>
        <end position="236"/>
    </location>
</feature>
<evidence type="ECO:0000256" key="1">
    <source>
        <dbReference type="SAM" id="MobiDB-lite"/>
    </source>
</evidence>
<dbReference type="Proteomes" id="UP001203297">
    <property type="component" value="Unassembled WGS sequence"/>
</dbReference>
<comment type="caution">
    <text evidence="2">The sequence shown here is derived from an EMBL/GenBank/DDBJ whole genome shotgun (WGS) entry which is preliminary data.</text>
</comment>
<proteinExistence type="predicted"/>
<keyword evidence="3" id="KW-1185">Reference proteome</keyword>
<dbReference type="AlphaFoldDB" id="A0AAD4QK71"/>
<name>A0AAD4QK71_9AGAM</name>
<feature type="region of interest" description="Disordered" evidence="1">
    <location>
        <begin position="1"/>
        <end position="73"/>
    </location>
</feature>
<evidence type="ECO:0000313" key="2">
    <source>
        <dbReference type="EMBL" id="KAI0293728.1"/>
    </source>
</evidence>
<sequence length="661" mass="73951">MGNCFGSKAKPPSSSASSAQQLPPPVTPTLQVLPPRQDGKIPTPESLAQSDKRRPHPDHLGAAARTTHTNRQDLTLKRLRCRHHHHALESRVHVNHLGAVQESLLLRYPNMAGERYRPHYHNELGGHLSPCHHTVVKKRLRNISAIEAWLIPRYPNWRDGYSSTQVGICTPITPIYYLATASHQGSVCLLFGKGQLPDRKFNNAKGDVPHNPLKQTSRANHERAPNDTGPRPLTSTMRKVLSDDFRHESRHSPSRSGKSSLISSVFKVDMAAAPKRLAGDAGISLEFRPRDNLHLIVHEYSGFESGDVQNLKVIRDFITDRTNASLSSSERLHAIWICLPTSDAIDGTVGEGVEEILSMRKVVIIFTKFDMIVSQILFNHYGSDPQHHERARASAYTMLEERCRSLFHRELKDLPGDIFSTKPTLSDVINGLVTTTDKHLAADPHNTIVPSVPPSTPKGKPRASPVLLAWSAAQRGRESRYWRSLGSSPDFTDRSLENCVSVIHDEIVEVWNLPDKDRYLWNPGFKAKMAHLVKDLTIPHTGANSSLDPNGIPGVGLMIPTASWLNTLLQYRNICCIMGYIVDLTVILHKLFGYGHDVSPNDVQSIIERHGTSGDKNQIHDDIRRFIKETPAFTYRKKDLIMERIVDLIAQFCVPSSSNSY</sequence>
<reference evidence="2" key="1">
    <citation type="journal article" date="2022" name="New Phytol.">
        <title>Evolutionary transition to the ectomycorrhizal habit in the genomes of a hyperdiverse lineage of mushroom-forming fungi.</title>
        <authorList>
            <person name="Looney B."/>
            <person name="Miyauchi S."/>
            <person name="Morin E."/>
            <person name="Drula E."/>
            <person name="Courty P.E."/>
            <person name="Kohler A."/>
            <person name="Kuo A."/>
            <person name="LaButti K."/>
            <person name="Pangilinan J."/>
            <person name="Lipzen A."/>
            <person name="Riley R."/>
            <person name="Andreopoulos W."/>
            <person name="He G."/>
            <person name="Johnson J."/>
            <person name="Nolan M."/>
            <person name="Tritt A."/>
            <person name="Barry K.W."/>
            <person name="Grigoriev I.V."/>
            <person name="Nagy L.G."/>
            <person name="Hibbett D."/>
            <person name="Henrissat B."/>
            <person name="Matheny P.B."/>
            <person name="Labbe J."/>
            <person name="Martin F.M."/>
        </authorList>
    </citation>
    <scope>NUCLEOTIDE SEQUENCE</scope>
    <source>
        <strain evidence="2">BPL690</strain>
    </source>
</reference>
<organism evidence="2 3">
    <name type="scientific">Multifurca ochricompacta</name>
    <dbReference type="NCBI Taxonomy" id="376703"/>
    <lineage>
        <taxon>Eukaryota</taxon>
        <taxon>Fungi</taxon>
        <taxon>Dikarya</taxon>
        <taxon>Basidiomycota</taxon>
        <taxon>Agaricomycotina</taxon>
        <taxon>Agaricomycetes</taxon>
        <taxon>Russulales</taxon>
        <taxon>Russulaceae</taxon>
        <taxon>Multifurca</taxon>
    </lineage>
</organism>
<evidence type="ECO:0000313" key="3">
    <source>
        <dbReference type="Proteomes" id="UP001203297"/>
    </source>
</evidence>
<feature type="compositionally biased region" description="Low complexity" evidence="1">
    <location>
        <begin position="7"/>
        <end position="21"/>
    </location>
</feature>
<dbReference type="EMBL" id="WTXG01000089">
    <property type="protein sequence ID" value="KAI0293728.1"/>
    <property type="molecule type" value="Genomic_DNA"/>
</dbReference>
<accession>A0AAD4QK71</accession>